<keyword evidence="2" id="KW-1185">Reference proteome</keyword>
<reference evidence="1" key="1">
    <citation type="submission" date="2020-08" db="EMBL/GenBank/DDBJ databases">
        <title>Functional genomics of gut bacteria from endangered species of beetles.</title>
        <authorList>
            <person name="Carlos-Shanley C."/>
        </authorList>
    </citation>
    <scope>NUCLEOTIDE SEQUENCE [LARGE SCALE GENOMIC DNA]</scope>
    <source>
        <strain evidence="1">S00060</strain>
    </source>
</reference>
<dbReference type="EMBL" id="JACJHT010000015">
    <property type="protein sequence ID" value="MBA9042625.1"/>
    <property type="molecule type" value="Genomic_DNA"/>
</dbReference>
<evidence type="ECO:0000313" key="2">
    <source>
        <dbReference type="Proteomes" id="UP000543174"/>
    </source>
</evidence>
<dbReference type="RefSeq" id="WP_182528108.1">
    <property type="nucleotide sequence ID" value="NZ_JACJHT010000015.1"/>
</dbReference>
<organism evidence="1 2">
    <name type="scientific">Priestia aryabhattai</name>
    <name type="common">Bacillus aryabhattai</name>
    <dbReference type="NCBI Taxonomy" id="412384"/>
    <lineage>
        <taxon>Bacteria</taxon>
        <taxon>Bacillati</taxon>
        <taxon>Bacillota</taxon>
        <taxon>Bacilli</taxon>
        <taxon>Bacillales</taxon>
        <taxon>Bacillaceae</taxon>
        <taxon>Priestia</taxon>
    </lineage>
</organism>
<evidence type="ECO:0000313" key="1">
    <source>
        <dbReference type="EMBL" id="MBA9042625.1"/>
    </source>
</evidence>
<proteinExistence type="predicted"/>
<comment type="caution">
    <text evidence="1">The sequence shown here is derived from an EMBL/GenBank/DDBJ whole genome shotgun (WGS) entry which is preliminary data.</text>
</comment>
<gene>
    <name evidence="1" type="ORF">HNP21_005762</name>
</gene>
<protein>
    <submittedName>
        <fullName evidence="1">Uncharacterized protein</fullName>
    </submittedName>
</protein>
<dbReference type="Proteomes" id="UP000543174">
    <property type="component" value="Unassembled WGS sequence"/>
</dbReference>
<name>A0A7W3NGP5_PRIAR</name>
<dbReference type="AlphaFoldDB" id="A0A7W3NGP5"/>
<accession>A0A7W3NGP5</accession>
<sequence length="53" mass="6363">MWIITTYSNLNNTTMFEYENEIEARKAFREIQGCKILSEVIYFSDFKLALDVY</sequence>